<evidence type="ECO:0000256" key="3">
    <source>
        <dbReference type="ARBA" id="ARBA00022840"/>
    </source>
</evidence>
<dbReference type="InterPro" id="IPR011009">
    <property type="entry name" value="Kinase-like_dom_sf"/>
</dbReference>
<dbReference type="SUPFAM" id="SSF56112">
    <property type="entry name" value="Protein kinase-like (PK-like)"/>
    <property type="match status" value="2"/>
</dbReference>
<organism evidence="5 6">
    <name type="scientific">Phialocephala subalpina</name>
    <dbReference type="NCBI Taxonomy" id="576137"/>
    <lineage>
        <taxon>Eukaryota</taxon>
        <taxon>Fungi</taxon>
        <taxon>Dikarya</taxon>
        <taxon>Ascomycota</taxon>
        <taxon>Pezizomycotina</taxon>
        <taxon>Leotiomycetes</taxon>
        <taxon>Helotiales</taxon>
        <taxon>Mollisiaceae</taxon>
        <taxon>Phialocephala</taxon>
        <taxon>Phialocephala fortinii species complex</taxon>
    </lineage>
</organism>
<evidence type="ECO:0000313" key="5">
    <source>
        <dbReference type="EMBL" id="CZR52919.1"/>
    </source>
</evidence>
<dbReference type="PANTHER" id="PTHR45832">
    <property type="entry name" value="SERINE/THREONINE-PROTEIN KINASE SAMKA-RELATED-RELATED"/>
    <property type="match status" value="1"/>
</dbReference>
<reference evidence="5 6" key="1">
    <citation type="submission" date="2016-03" db="EMBL/GenBank/DDBJ databases">
        <authorList>
            <person name="Ploux O."/>
        </authorList>
    </citation>
    <scope>NUCLEOTIDE SEQUENCE [LARGE SCALE GENOMIC DNA]</scope>
    <source>
        <strain evidence="5 6">UAMH 11012</strain>
    </source>
</reference>
<dbReference type="STRING" id="576137.A0A1L7WJG6"/>
<evidence type="ECO:0000256" key="1">
    <source>
        <dbReference type="ARBA" id="ARBA00008874"/>
    </source>
</evidence>
<evidence type="ECO:0000256" key="2">
    <source>
        <dbReference type="ARBA" id="ARBA00022741"/>
    </source>
</evidence>
<keyword evidence="2" id="KW-0547">Nucleotide-binding</keyword>
<dbReference type="GO" id="GO:0005524">
    <property type="term" value="F:ATP binding"/>
    <property type="evidence" value="ECO:0007669"/>
    <property type="project" value="UniProtKB-KW"/>
</dbReference>
<feature type="domain" description="Protein kinase" evidence="4">
    <location>
        <begin position="1"/>
        <end position="309"/>
    </location>
</feature>
<name>A0A1L7WJG6_9HELO</name>
<dbReference type="SMART" id="SM00220">
    <property type="entry name" value="S_TKc"/>
    <property type="match status" value="1"/>
</dbReference>
<dbReference type="PROSITE" id="PS50011">
    <property type="entry name" value="PROTEIN_KINASE_DOM"/>
    <property type="match status" value="1"/>
</dbReference>
<dbReference type="GO" id="GO:0004672">
    <property type="term" value="F:protein kinase activity"/>
    <property type="evidence" value="ECO:0007669"/>
    <property type="project" value="InterPro"/>
</dbReference>
<proteinExistence type="inferred from homology"/>
<dbReference type="InterPro" id="IPR000719">
    <property type="entry name" value="Prot_kinase_dom"/>
</dbReference>
<dbReference type="InterPro" id="IPR051931">
    <property type="entry name" value="PAK3-like"/>
</dbReference>
<comment type="similarity">
    <text evidence="1">Belongs to the protein kinase superfamily. STE Ser/Thr protein kinase family. STE20 subfamily.</text>
</comment>
<protein>
    <recommendedName>
        <fullName evidence="4">Protein kinase domain-containing protein</fullName>
    </recommendedName>
</protein>
<dbReference type="OrthoDB" id="3535570at2759"/>
<sequence length="559" mass="63318">MTSDVKSSAISQPTVARERRSSSLSWSLMHPRPISQVPRKTFWVAGRSEIPCYSCSPWKFYEPFVKLKSDLFLVLCNGRTEVRVLSIFLIEQYGKGSWFPEFQHPSFVDIYELYHVNDEIFAIYEYLDFSLEDLLRHSIRLAEPEIAFIISRVLAGIRFIWSRELNHQLISFQNIRLSQKGEVKIDHTSLPEAGEKTSADPSTLGTLMLQLMTESKETLARTGAEHWSAEAINFVEATFTASPDELSDHVFIARSSDPKTLTALCSMSNLIIDREPRLMGGFSKMWEEPSPRRMSARLTPRKLSLPPKLKAPESHSLPLRRASPWQYYTKAYRRELGASVVVACKNPATFELFAVKSIAVSEPNDQAQTLRQVRHENFLTYYEIFVCDNAIFTVSECMAISLTDLNESAIPPNEIQIATIIHQVLTGLDYLASRDMMHGEITCSTILLSLRGDVKIANPEGCINITLRSHGLRKDTEALGFVMLQLMERGSHPRGRLALEHPDRWSQQAEKFLHLTASSSAKELLWHAFLNNSPRKEELVSLVGCAQISSHIPFCLEGP</sequence>
<dbReference type="PANTHER" id="PTHR45832:SF22">
    <property type="entry name" value="SERINE_THREONINE-PROTEIN KINASE SAMKA-RELATED"/>
    <property type="match status" value="1"/>
</dbReference>
<dbReference type="EMBL" id="FJOG01000003">
    <property type="protein sequence ID" value="CZR52919.1"/>
    <property type="molecule type" value="Genomic_DNA"/>
</dbReference>
<dbReference type="AlphaFoldDB" id="A0A1L7WJG6"/>
<gene>
    <name evidence="5" type="ORF">PAC_02796</name>
</gene>
<accession>A0A1L7WJG6</accession>
<dbReference type="Pfam" id="PF00069">
    <property type="entry name" value="Pkinase"/>
    <property type="match status" value="2"/>
</dbReference>
<evidence type="ECO:0000313" key="6">
    <source>
        <dbReference type="Proteomes" id="UP000184330"/>
    </source>
</evidence>
<dbReference type="Gene3D" id="1.10.510.10">
    <property type="entry name" value="Transferase(Phosphotransferase) domain 1"/>
    <property type="match status" value="2"/>
</dbReference>
<evidence type="ECO:0000259" key="4">
    <source>
        <dbReference type="PROSITE" id="PS50011"/>
    </source>
</evidence>
<keyword evidence="6" id="KW-1185">Reference proteome</keyword>
<dbReference type="Gene3D" id="3.30.200.20">
    <property type="entry name" value="Phosphorylase Kinase, domain 1"/>
    <property type="match status" value="1"/>
</dbReference>
<dbReference type="Proteomes" id="UP000184330">
    <property type="component" value="Unassembled WGS sequence"/>
</dbReference>
<keyword evidence="3" id="KW-0067">ATP-binding</keyword>